<keyword evidence="2" id="KW-0472">Membrane</keyword>
<dbReference type="RefSeq" id="WP_002433873.1">
    <property type="nucleotide sequence ID" value="NZ_AP014956.1"/>
</dbReference>
<dbReference type="Proteomes" id="UP000291949">
    <property type="component" value="Unassembled WGS sequence"/>
</dbReference>
<dbReference type="EMBL" id="JABBMI010000001">
    <property type="protein sequence ID" value="NMK53383.1"/>
    <property type="molecule type" value="Genomic_DNA"/>
</dbReference>
<evidence type="ECO:0000313" key="3">
    <source>
        <dbReference type="EMBL" id="NMK53383.1"/>
    </source>
</evidence>
<protein>
    <submittedName>
        <fullName evidence="5">Uncharacterized protein</fullName>
    </submittedName>
</protein>
<keyword evidence="2" id="KW-1133">Transmembrane helix</keyword>
<evidence type="ECO:0000313" key="8">
    <source>
        <dbReference type="Proteomes" id="UP000550736"/>
    </source>
</evidence>
<evidence type="ECO:0000313" key="7">
    <source>
        <dbReference type="Proteomes" id="UP000538955"/>
    </source>
</evidence>
<keyword evidence="7" id="KW-1185">Reference proteome</keyword>
<feature type="coiled-coil region" evidence="1">
    <location>
        <begin position="84"/>
        <end position="111"/>
    </location>
</feature>
<evidence type="ECO:0000313" key="4">
    <source>
        <dbReference type="EMBL" id="NMK97688.1"/>
    </source>
</evidence>
<keyword evidence="2" id="KW-0812">Transmembrane</keyword>
<gene>
    <name evidence="5" type="ORF">EQ811_03865</name>
    <name evidence="4" type="ORF">HHM13_06215</name>
    <name evidence="3" type="ORF">HHM24_01285</name>
</gene>
<feature type="transmembrane region" description="Helical" evidence="2">
    <location>
        <begin position="6"/>
        <end position="24"/>
    </location>
</feature>
<evidence type="ECO:0000256" key="1">
    <source>
        <dbReference type="SAM" id="Coils"/>
    </source>
</evidence>
<feature type="transmembrane region" description="Helical" evidence="2">
    <location>
        <begin position="61"/>
        <end position="81"/>
    </location>
</feature>
<reference evidence="7 8" key="2">
    <citation type="submission" date="2020-04" db="EMBL/GenBank/DDBJ databases">
        <title>The Epidemiology and Molecular Characteristics of Linezolid-Resistant Staphylococcus capitis in Huashan Hospital, Shanghai.</title>
        <authorList>
            <person name="Ding L."/>
            <person name="Li P."/>
            <person name="Yang Y."/>
            <person name="Lin D."/>
            <person name="Xu X."/>
        </authorList>
    </citation>
    <scope>NUCLEOTIDE SEQUENCE [LARGE SCALE GENOMIC DNA]</scope>
    <source>
        <strain evidence="4 8">12-86</strain>
        <strain evidence="3 7">17-84</strain>
    </source>
</reference>
<evidence type="ECO:0000256" key="2">
    <source>
        <dbReference type="SAM" id="Phobius"/>
    </source>
</evidence>
<reference evidence="5 6" key="1">
    <citation type="journal article" date="2019" name="Sci. Transl. Med.">
        <title>Quorum sensing between bacterial species on the skin protects against epidermal injury in atopic dermatitis.</title>
        <authorList>
            <person name="Williams M.R."/>
        </authorList>
    </citation>
    <scope>NUCLEOTIDE SEQUENCE [LARGE SCALE GENOMIC DNA]</scope>
    <source>
        <strain evidence="5 6">H8</strain>
    </source>
</reference>
<comment type="caution">
    <text evidence="5">The sequence shown here is derived from an EMBL/GenBank/DDBJ whole genome shotgun (WGS) entry which is preliminary data.</text>
</comment>
<keyword evidence="1" id="KW-0175">Coiled coil</keyword>
<dbReference type="Proteomes" id="UP000538955">
    <property type="component" value="Unassembled WGS sequence"/>
</dbReference>
<dbReference type="Proteomes" id="UP000550736">
    <property type="component" value="Unassembled WGS sequence"/>
</dbReference>
<dbReference type="EMBL" id="SCHC01000001">
    <property type="protein sequence ID" value="TBW78218.1"/>
    <property type="molecule type" value="Genomic_DNA"/>
</dbReference>
<dbReference type="EMBL" id="JABBLX010000012">
    <property type="protein sequence ID" value="NMK97688.1"/>
    <property type="molecule type" value="Genomic_DNA"/>
</dbReference>
<feature type="transmembrane region" description="Helical" evidence="2">
    <location>
        <begin position="31"/>
        <end position="49"/>
    </location>
</feature>
<sequence length="116" mass="14101">MTIFDMPNYLWITILAMILLTVFCTLVLHKWFSAAIITFVVLALLAFFIPNFHDISYQPLLGYAAFLAIMSLIISFLLWFFTRKWRRERKKNKLEKEIRKYEDDDDFKKSRHRFRK</sequence>
<dbReference type="GeneID" id="93669583"/>
<dbReference type="eggNOG" id="COG3523">
    <property type="taxonomic scope" value="Bacteria"/>
</dbReference>
<proteinExistence type="predicted"/>
<organism evidence="5 6">
    <name type="scientific">Staphylococcus capitis</name>
    <dbReference type="NCBI Taxonomy" id="29388"/>
    <lineage>
        <taxon>Bacteria</taxon>
        <taxon>Bacillati</taxon>
        <taxon>Bacillota</taxon>
        <taxon>Bacilli</taxon>
        <taxon>Bacillales</taxon>
        <taxon>Staphylococcaceae</taxon>
        <taxon>Staphylococcus</taxon>
    </lineage>
</organism>
<evidence type="ECO:0000313" key="6">
    <source>
        <dbReference type="Proteomes" id="UP000291949"/>
    </source>
</evidence>
<name>A0A0U1E3P3_STACP</name>
<dbReference type="AlphaFoldDB" id="A0A0U1E3P3"/>
<evidence type="ECO:0000313" key="5">
    <source>
        <dbReference type="EMBL" id="TBW78218.1"/>
    </source>
</evidence>
<accession>A0A0U1E3P3</accession>